<keyword evidence="4" id="KW-1185">Reference proteome</keyword>
<feature type="chain" id="PRO_5042277947" description="Glycan binding protein Y3-like domain-containing protein" evidence="1">
    <location>
        <begin position="27"/>
        <end position="137"/>
    </location>
</feature>
<dbReference type="Proteomes" id="UP001219525">
    <property type="component" value="Unassembled WGS sequence"/>
</dbReference>
<accession>A0AAD6UU23</accession>
<protein>
    <recommendedName>
        <fullName evidence="2">Glycan binding protein Y3-like domain-containing protein</fullName>
    </recommendedName>
</protein>
<comment type="caution">
    <text evidence="3">The sequence shown here is derived from an EMBL/GenBank/DDBJ whole genome shotgun (WGS) entry which is preliminary data.</text>
</comment>
<evidence type="ECO:0000256" key="1">
    <source>
        <dbReference type="SAM" id="SignalP"/>
    </source>
</evidence>
<dbReference type="InterPro" id="IPR054443">
    <property type="entry name" value="Y3-like_dom"/>
</dbReference>
<proteinExistence type="predicted"/>
<dbReference type="EMBL" id="JARJCW010000106">
    <property type="protein sequence ID" value="KAJ7193598.1"/>
    <property type="molecule type" value="Genomic_DNA"/>
</dbReference>
<name>A0AAD6UU23_9AGAR</name>
<dbReference type="AlphaFoldDB" id="A0AAD6UU23"/>
<evidence type="ECO:0000313" key="3">
    <source>
        <dbReference type="EMBL" id="KAJ7193598.1"/>
    </source>
</evidence>
<feature type="domain" description="Glycan binding protein Y3-like" evidence="2">
    <location>
        <begin position="42"/>
        <end position="131"/>
    </location>
</feature>
<organism evidence="3 4">
    <name type="scientific">Mycena pura</name>
    <dbReference type="NCBI Taxonomy" id="153505"/>
    <lineage>
        <taxon>Eukaryota</taxon>
        <taxon>Fungi</taxon>
        <taxon>Dikarya</taxon>
        <taxon>Basidiomycota</taxon>
        <taxon>Agaricomycotina</taxon>
        <taxon>Agaricomycetes</taxon>
        <taxon>Agaricomycetidae</taxon>
        <taxon>Agaricales</taxon>
        <taxon>Marasmiineae</taxon>
        <taxon>Mycenaceae</taxon>
        <taxon>Mycena</taxon>
    </lineage>
</organism>
<keyword evidence="1" id="KW-0732">Signal</keyword>
<dbReference type="Pfam" id="PF22803">
    <property type="entry name" value="GBD_Y3"/>
    <property type="match status" value="1"/>
</dbReference>
<reference evidence="3" key="1">
    <citation type="submission" date="2023-03" db="EMBL/GenBank/DDBJ databases">
        <title>Massive genome expansion in bonnet fungi (Mycena s.s.) driven by repeated elements and novel gene families across ecological guilds.</title>
        <authorList>
            <consortium name="Lawrence Berkeley National Laboratory"/>
            <person name="Harder C.B."/>
            <person name="Miyauchi S."/>
            <person name="Viragh M."/>
            <person name="Kuo A."/>
            <person name="Thoen E."/>
            <person name="Andreopoulos B."/>
            <person name="Lu D."/>
            <person name="Skrede I."/>
            <person name="Drula E."/>
            <person name="Henrissat B."/>
            <person name="Morin E."/>
            <person name="Kohler A."/>
            <person name="Barry K."/>
            <person name="LaButti K."/>
            <person name="Morin E."/>
            <person name="Salamov A."/>
            <person name="Lipzen A."/>
            <person name="Mereny Z."/>
            <person name="Hegedus B."/>
            <person name="Baldrian P."/>
            <person name="Stursova M."/>
            <person name="Weitz H."/>
            <person name="Taylor A."/>
            <person name="Grigoriev I.V."/>
            <person name="Nagy L.G."/>
            <person name="Martin F."/>
            <person name="Kauserud H."/>
        </authorList>
    </citation>
    <scope>NUCLEOTIDE SEQUENCE</scope>
    <source>
        <strain evidence="3">9144</strain>
    </source>
</reference>
<gene>
    <name evidence="3" type="ORF">GGX14DRAFT_577050</name>
</gene>
<evidence type="ECO:0000313" key="4">
    <source>
        <dbReference type="Proteomes" id="UP001219525"/>
    </source>
</evidence>
<sequence>MLSNSRVQRPLVSLIVLSLIVRPCLGQQPLNVTCNTAGLAQDCSGFVTTFCSSIGTDLIAQEDTVSRCFTTSSATKCDLAVWNTLTGSNTPSVQNCETALARVAAICAMGGSGIFVGAPFKFFLQEDTGACGPPFAS</sequence>
<feature type="signal peptide" evidence="1">
    <location>
        <begin position="1"/>
        <end position="26"/>
    </location>
</feature>
<evidence type="ECO:0000259" key="2">
    <source>
        <dbReference type="Pfam" id="PF22803"/>
    </source>
</evidence>